<dbReference type="AlphaFoldDB" id="A0ABD5P6H5"/>
<sequence>MSDKQTPNSTKHHHTYECLDCGHRTRSSTQPGACPDCGGEMKNIGVASEQ</sequence>
<gene>
    <name evidence="2" type="ORF">ACFO0N_00820</name>
</gene>
<comment type="caution">
    <text evidence="2">The sequence shown here is derived from an EMBL/GenBank/DDBJ whole genome shotgun (WGS) entry which is preliminary data.</text>
</comment>
<accession>A0ABD5P6H5</accession>
<dbReference type="SUPFAM" id="SSF57802">
    <property type="entry name" value="Rubredoxin-like"/>
    <property type="match status" value="1"/>
</dbReference>
<dbReference type="EMBL" id="JBHSDS010000001">
    <property type="protein sequence ID" value="MFC4356486.1"/>
    <property type="molecule type" value="Genomic_DNA"/>
</dbReference>
<proteinExistence type="predicted"/>
<feature type="domain" description="DUF7129" evidence="1">
    <location>
        <begin position="11"/>
        <end position="49"/>
    </location>
</feature>
<evidence type="ECO:0000313" key="3">
    <source>
        <dbReference type="Proteomes" id="UP001595921"/>
    </source>
</evidence>
<evidence type="ECO:0000313" key="2">
    <source>
        <dbReference type="EMBL" id="MFC4356486.1"/>
    </source>
</evidence>
<protein>
    <submittedName>
        <fullName evidence="2">Rubrerythrin-like domain-containing protein</fullName>
    </submittedName>
</protein>
<keyword evidence="3" id="KW-1185">Reference proteome</keyword>
<dbReference type="NCBIfam" id="NF033497">
    <property type="entry name" value="rubre_like_arch"/>
    <property type="match status" value="1"/>
</dbReference>
<name>A0ABD5P6H5_9EURY</name>
<dbReference type="Gene3D" id="2.20.28.30">
    <property type="entry name" value="RNA polymerase ii, chain L"/>
    <property type="match status" value="1"/>
</dbReference>
<reference evidence="2 3" key="1">
    <citation type="journal article" date="2019" name="Int. J. Syst. Evol. Microbiol.">
        <title>The Global Catalogue of Microorganisms (GCM) 10K type strain sequencing project: providing services to taxonomists for standard genome sequencing and annotation.</title>
        <authorList>
            <consortium name="The Broad Institute Genomics Platform"/>
            <consortium name="The Broad Institute Genome Sequencing Center for Infectious Disease"/>
            <person name="Wu L."/>
            <person name="Ma J."/>
        </authorList>
    </citation>
    <scope>NUCLEOTIDE SEQUENCE [LARGE SCALE GENOMIC DNA]</scope>
    <source>
        <strain evidence="2 3">CGMCC 1.12553</strain>
    </source>
</reference>
<organism evidence="2 3">
    <name type="scientific">Halobium salinum</name>
    <dbReference type="NCBI Taxonomy" id="1364940"/>
    <lineage>
        <taxon>Archaea</taxon>
        <taxon>Methanobacteriati</taxon>
        <taxon>Methanobacteriota</taxon>
        <taxon>Stenosarchaea group</taxon>
        <taxon>Halobacteria</taxon>
        <taxon>Halobacteriales</taxon>
        <taxon>Haloferacaceae</taxon>
        <taxon>Halobium</taxon>
    </lineage>
</organism>
<dbReference type="RefSeq" id="WP_267624839.1">
    <property type="nucleotide sequence ID" value="NZ_JAODIW010000010.1"/>
</dbReference>
<evidence type="ECO:0000259" key="1">
    <source>
        <dbReference type="Pfam" id="PF23455"/>
    </source>
</evidence>
<dbReference type="Proteomes" id="UP001595921">
    <property type="component" value="Unassembled WGS sequence"/>
</dbReference>
<dbReference type="Pfam" id="PF23455">
    <property type="entry name" value="DUF7129"/>
    <property type="match status" value="1"/>
</dbReference>
<dbReference type="InterPro" id="IPR055553">
    <property type="entry name" value="DUF7129"/>
</dbReference>